<dbReference type="EC" id="2.3.2.27" evidence="2"/>
<organism evidence="10">
    <name type="scientific">Arabidopsis thaliana</name>
    <name type="common">Mouse-ear cress</name>
    <dbReference type="NCBI Taxonomy" id="3702"/>
    <lineage>
        <taxon>Eukaryota</taxon>
        <taxon>Viridiplantae</taxon>
        <taxon>Streptophyta</taxon>
        <taxon>Embryophyta</taxon>
        <taxon>Tracheophyta</taxon>
        <taxon>Spermatophyta</taxon>
        <taxon>Magnoliopsida</taxon>
        <taxon>eudicotyledons</taxon>
        <taxon>Gunneridae</taxon>
        <taxon>Pentapetalae</taxon>
        <taxon>rosids</taxon>
        <taxon>malvids</taxon>
        <taxon>Brassicales</taxon>
        <taxon>Brassicaceae</taxon>
        <taxon>Camelineae</taxon>
        <taxon>Arabidopsis</taxon>
    </lineage>
</organism>
<keyword evidence="6" id="KW-0833">Ubl conjugation pathway</keyword>
<evidence type="ECO:0000256" key="7">
    <source>
        <dbReference type="ARBA" id="ARBA00022833"/>
    </source>
</evidence>
<dbReference type="AlphaFoldDB" id="Q9LH37"/>
<dbReference type="SMART" id="SM00184">
    <property type="entry name" value="RING"/>
    <property type="match status" value="1"/>
</dbReference>
<dbReference type="InterPro" id="IPR001841">
    <property type="entry name" value="Znf_RING"/>
</dbReference>
<dbReference type="GO" id="GO:0061630">
    <property type="term" value="F:ubiquitin protein ligase activity"/>
    <property type="evidence" value="ECO:0007669"/>
    <property type="project" value="UniProtKB-EC"/>
</dbReference>
<accession>Q9LH37</accession>
<evidence type="ECO:0000256" key="4">
    <source>
        <dbReference type="ARBA" id="ARBA00022723"/>
    </source>
</evidence>
<dbReference type="SUPFAM" id="SSF57850">
    <property type="entry name" value="RING/U-box"/>
    <property type="match status" value="1"/>
</dbReference>
<dbReference type="EMBL" id="AP002066">
    <property type="protein sequence ID" value="BAB01979.1"/>
    <property type="molecule type" value="Genomic_DNA"/>
</dbReference>
<evidence type="ECO:0000313" key="10">
    <source>
        <dbReference type="EMBL" id="BAB01979.1"/>
    </source>
</evidence>
<evidence type="ECO:0000256" key="5">
    <source>
        <dbReference type="ARBA" id="ARBA00022771"/>
    </source>
</evidence>
<dbReference type="PANTHER" id="PTHR22937:SF65">
    <property type="entry name" value="E3 UBIQUITIN-PROTEIN LIGASE ARK2C"/>
    <property type="match status" value="1"/>
</dbReference>
<comment type="catalytic activity">
    <reaction evidence="1">
        <text>S-ubiquitinyl-[E2 ubiquitin-conjugating enzyme]-L-cysteine + [acceptor protein]-L-lysine = [E2 ubiquitin-conjugating enzyme]-L-cysteine + N(6)-ubiquitinyl-[acceptor protein]-L-lysine.</text>
        <dbReference type="EC" id="2.3.2.27"/>
    </reaction>
</comment>
<dbReference type="PANTHER" id="PTHR22937">
    <property type="entry name" value="E3 UBIQUITIN-PROTEIN LIGASE RNF165"/>
    <property type="match status" value="1"/>
</dbReference>
<evidence type="ECO:0000256" key="8">
    <source>
        <dbReference type="PROSITE-ProRule" id="PRU00175"/>
    </source>
</evidence>
<keyword evidence="7" id="KW-0862">Zinc</keyword>
<dbReference type="Pfam" id="PF13639">
    <property type="entry name" value="zf-RING_2"/>
    <property type="match status" value="1"/>
</dbReference>
<reference evidence="10" key="1">
    <citation type="journal article" date="2000" name="DNA Res.">
        <title>Structural analysis of Arabidopsis thaliana chromosome 3. II. Sequence features of the 4,251,695 bp regions covered by 90 P1, TAC and BAC clones.</title>
        <authorList>
            <person name="Nakamura Y."/>
        </authorList>
    </citation>
    <scope>NUCLEOTIDE SEQUENCE [LARGE SCALE GENOMIC DNA]</scope>
</reference>
<keyword evidence="4" id="KW-0479">Metal-binding</keyword>
<dbReference type="PROSITE" id="PS50089">
    <property type="entry name" value="ZF_RING_2"/>
    <property type="match status" value="1"/>
</dbReference>
<keyword evidence="5 8" id="KW-0863">Zinc-finger</keyword>
<evidence type="ECO:0000259" key="9">
    <source>
        <dbReference type="PROSITE" id="PS50089"/>
    </source>
</evidence>
<evidence type="ECO:0000256" key="1">
    <source>
        <dbReference type="ARBA" id="ARBA00000900"/>
    </source>
</evidence>
<name>Q9LH37_ARATH</name>
<dbReference type="InterPro" id="IPR013083">
    <property type="entry name" value="Znf_RING/FYVE/PHD"/>
</dbReference>
<feature type="domain" description="RING-type" evidence="9">
    <location>
        <begin position="66"/>
        <end position="107"/>
    </location>
</feature>
<keyword evidence="3" id="KW-0808">Transferase</keyword>
<evidence type="ECO:0000256" key="6">
    <source>
        <dbReference type="ARBA" id="ARBA00022786"/>
    </source>
</evidence>
<proteinExistence type="predicted"/>
<dbReference type="InterPro" id="IPR045191">
    <property type="entry name" value="MBR1/2-like"/>
</dbReference>
<dbReference type="Gene3D" id="3.30.40.10">
    <property type="entry name" value="Zinc/RING finger domain, C3HC4 (zinc finger)"/>
    <property type="match status" value="1"/>
</dbReference>
<evidence type="ECO:0000256" key="3">
    <source>
        <dbReference type="ARBA" id="ARBA00022679"/>
    </source>
</evidence>
<protein>
    <recommendedName>
        <fullName evidence="2">RING-type E3 ubiquitin transferase</fullName>
        <ecNumber evidence="2">2.3.2.27</ecNumber>
    </recommendedName>
</protein>
<sequence length="111" mass="12853">MTSMFLHFLKAVHISTQSKRDKAILIYFKVTDYNFQADSRIDTDVLIAHLETAKRVPTTSEENEDCAICLQTFKGRDDINNLACNHIYHHDCIVTWLYAKKNCPICRTTEV</sequence>
<evidence type="ECO:0000256" key="2">
    <source>
        <dbReference type="ARBA" id="ARBA00012483"/>
    </source>
</evidence>
<dbReference type="GO" id="GO:0008270">
    <property type="term" value="F:zinc ion binding"/>
    <property type="evidence" value="ECO:0007669"/>
    <property type="project" value="UniProtKB-KW"/>
</dbReference>
<reference key="2">
    <citation type="journal article" date="2000" name="Nature">
        <title>Sequence and analysis of chromosome 3 of the plant Arabidopsis thaliana.</title>
        <authorList>
            <consortium name="European Union Chromosome 3 Arabidopsis Sequencing Consortium"/>
            <consortium name="Institute for Genomic Research"/>
            <consortium name="Kazusa DNA Research Institute"/>
            <person name="Salanoubat M."/>
            <person name="Lemcke K."/>
            <person name="Rieger M."/>
            <person name="Ansorge W."/>
            <person name="Unseld M."/>
            <person name="Fartmann B."/>
            <person name="Valle G."/>
            <person name="Blocker H."/>
            <person name="Perez-Alonso M."/>
            <person name="Obermaier B."/>
            <person name="Delseny M."/>
            <person name="Boutry M."/>
            <person name="Grivell L.A."/>
            <person name="Mache R."/>
            <person name="Puigdomenech P."/>
            <person name="De Simone V."/>
            <person name="Choisne N."/>
            <person name="Artiguenave F."/>
            <person name="Robert C."/>
            <person name="Brottier P."/>
            <person name="Wincker P."/>
            <person name="Cattolico L."/>
            <person name="Weissenbach J."/>
            <person name="Saurin W."/>
            <person name="Quetier F."/>
            <person name="Schafer M."/>
            <person name="Muller-Auer S."/>
            <person name="Gabel C."/>
            <person name="Fuchs M."/>
            <person name="Benes V."/>
            <person name="Wurmbach E."/>
            <person name="Drzonek H."/>
            <person name="Erfle H."/>
            <person name="Jordan N."/>
            <person name="Bangert S."/>
            <person name="Wiedelmann R."/>
            <person name="Kranz H."/>
            <person name="Voss H."/>
            <person name="Holland R."/>
            <person name="Brandt P."/>
            <person name="Nyakatura G."/>
            <person name="Vezzi A."/>
            <person name="D'Angelo M."/>
            <person name="Pallavicini A."/>
            <person name="Toppo S."/>
            <person name="Simionati B."/>
            <person name="Conrad A."/>
            <person name="Hornischer K."/>
            <person name="Kauer G."/>
            <person name="Lohnert T.H."/>
            <person name="Nordsiek G."/>
            <person name="Reichelt J."/>
            <person name="Scharfe M."/>
            <person name="Schon O."/>
            <person name="Bargues M."/>
            <person name="Terol J."/>
            <person name="Climent J."/>
            <person name="Navarro P."/>
            <person name="Collado C."/>
            <person name="Perez-Perez A."/>
            <person name="Ottenwalder B."/>
            <person name="Duchemin D."/>
            <person name="Cooke R."/>
            <person name="Laudie M."/>
            <person name="Berger-Llauro C."/>
            <person name="Purnelle B."/>
            <person name="Masuy D."/>
            <person name="de Haan M."/>
            <person name="Maarse A.C."/>
            <person name="Alcaraz J.P."/>
            <person name="Cottet A."/>
            <person name="Casacuberta E."/>
            <person name="Monfort A."/>
            <person name="Argiriou A."/>
            <person name="flores M."/>
            <person name="Liguori R."/>
            <person name="Vitale D."/>
            <person name="Mannhaupt G."/>
            <person name="Haase D."/>
            <person name="Schoof H."/>
            <person name="Rudd S."/>
            <person name="Zaccaria P."/>
            <person name="Mewes H.W."/>
            <person name="Mayer K.F."/>
            <person name="Kaul S."/>
            <person name="Town C.D."/>
            <person name="Koo H.L."/>
            <person name="Tallon L.J."/>
            <person name="Jenkins J."/>
            <person name="Rooney T."/>
            <person name="Rizzo M."/>
            <person name="Walts A."/>
            <person name="Utterback T."/>
            <person name="Fujii C.Y."/>
            <person name="Shea T.P."/>
            <person name="Creasy T.H."/>
            <person name="Haas B."/>
            <person name="Maiti R."/>
            <person name="Wu D."/>
            <person name="Peterson J."/>
            <person name="Van Aken S."/>
            <person name="Pai G."/>
            <person name="Militscher J."/>
            <person name="Sellers P."/>
            <person name="Gill J.E."/>
            <person name="Feldblyum T.V."/>
            <person name="Preuss D."/>
            <person name="Lin X."/>
            <person name="Nierman W.C."/>
            <person name="Salzberg S.L."/>
            <person name="White O."/>
            <person name="Venter J.C."/>
            <person name="Fraser C.M."/>
            <person name="Kaneko T."/>
            <person name="Nakamura Y."/>
            <person name="Sato S."/>
            <person name="Kato T."/>
            <person name="Asamizu E."/>
            <person name="Sasamoto S."/>
            <person name="Kimura T."/>
            <person name="Idesawa K."/>
            <person name="Kawashima K."/>
            <person name="Kishida Y."/>
            <person name="Kiyokawa C."/>
            <person name="Kohara M."/>
            <person name="Matsumoto M."/>
            <person name="Matsuno A."/>
            <person name="Muraki A."/>
            <person name="Nakayama S."/>
            <person name="Nakazaki N."/>
            <person name="Shinpo S."/>
            <person name="Takeuchi C."/>
            <person name="Wada T."/>
            <person name="Watanabe A."/>
            <person name="Yamada M."/>
            <person name="Yasuda M."/>
            <person name="Tabata S."/>
        </authorList>
    </citation>
    <scope>NUCLEOTIDE SEQUENCE [LARGE SCALE GENOMIC DNA]</scope>
    <source>
        <strain>cv. Columbia</strain>
    </source>
</reference>